<feature type="region of interest" description="Disordered" evidence="1">
    <location>
        <begin position="1"/>
        <end position="24"/>
    </location>
</feature>
<keyword evidence="3" id="KW-1185">Reference proteome</keyword>
<sequence>MAGQTQQGGYRVQKGGMAAEADKLDRAGDDAGDIGAALQEQLCYTPDALGGSDSGPAFNNFSAAWQAEAKVLESALHELADKVRISKANYHGADIQAMNDLQAGGGGLTTMPAPAPAGSVPGIGMRTMPAPGPPPPGSPPVGLADFG</sequence>
<proteinExistence type="predicted"/>
<evidence type="ECO:0000256" key="1">
    <source>
        <dbReference type="SAM" id="MobiDB-lite"/>
    </source>
</evidence>
<organism evidence="2 3">
    <name type="scientific">Streptomyces flavidovirens</name>
    <dbReference type="NCBI Taxonomy" id="67298"/>
    <lineage>
        <taxon>Bacteria</taxon>
        <taxon>Bacillati</taxon>
        <taxon>Actinomycetota</taxon>
        <taxon>Actinomycetes</taxon>
        <taxon>Kitasatosporales</taxon>
        <taxon>Streptomycetaceae</taxon>
        <taxon>Streptomyces</taxon>
    </lineage>
</organism>
<dbReference type="EMBL" id="JBIAPK010000014">
    <property type="protein sequence ID" value="MFF3343355.1"/>
    <property type="molecule type" value="Genomic_DNA"/>
</dbReference>
<dbReference type="RefSeq" id="WP_355724086.1">
    <property type="nucleotide sequence ID" value="NZ_JBEXNP010000016.1"/>
</dbReference>
<name>A0ABW6RP76_9ACTN</name>
<protein>
    <submittedName>
        <fullName evidence="2">Type VII secretion target</fullName>
    </submittedName>
</protein>
<feature type="region of interest" description="Disordered" evidence="1">
    <location>
        <begin position="106"/>
        <end position="147"/>
    </location>
</feature>
<dbReference type="Gene3D" id="1.10.287.1060">
    <property type="entry name" value="ESAT-6-like"/>
    <property type="match status" value="1"/>
</dbReference>
<feature type="compositionally biased region" description="Pro residues" evidence="1">
    <location>
        <begin position="130"/>
        <end position="139"/>
    </location>
</feature>
<dbReference type="Pfam" id="PF10824">
    <property type="entry name" value="T7SS_ESX_EspC"/>
    <property type="match status" value="1"/>
</dbReference>
<dbReference type="SUPFAM" id="SSF140453">
    <property type="entry name" value="EsxAB dimer-like"/>
    <property type="match status" value="1"/>
</dbReference>
<evidence type="ECO:0000313" key="3">
    <source>
        <dbReference type="Proteomes" id="UP001601976"/>
    </source>
</evidence>
<evidence type="ECO:0000313" key="2">
    <source>
        <dbReference type="EMBL" id="MFF3343355.1"/>
    </source>
</evidence>
<gene>
    <name evidence="2" type="ORF">ACFYWW_32445</name>
</gene>
<reference evidence="2 3" key="1">
    <citation type="submission" date="2024-10" db="EMBL/GenBank/DDBJ databases">
        <title>The Natural Products Discovery Center: Release of the First 8490 Sequenced Strains for Exploring Actinobacteria Biosynthetic Diversity.</title>
        <authorList>
            <person name="Kalkreuter E."/>
            <person name="Kautsar S.A."/>
            <person name="Yang D."/>
            <person name="Bader C.D."/>
            <person name="Teijaro C.N."/>
            <person name="Fluegel L."/>
            <person name="Davis C.M."/>
            <person name="Simpson J.R."/>
            <person name="Lauterbach L."/>
            <person name="Steele A.D."/>
            <person name="Gui C."/>
            <person name="Meng S."/>
            <person name="Li G."/>
            <person name="Viehrig K."/>
            <person name="Ye F."/>
            <person name="Su P."/>
            <person name="Kiefer A.F."/>
            <person name="Nichols A."/>
            <person name="Cepeda A.J."/>
            <person name="Yan W."/>
            <person name="Fan B."/>
            <person name="Jiang Y."/>
            <person name="Adhikari A."/>
            <person name="Zheng C.-J."/>
            <person name="Schuster L."/>
            <person name="Cowan T.M."/>
            <person name="Smanski M.J."/>
            <person name="Chevrette M.G."/>
            <person name="De Carvalho L.P.S."/>
            <person name="Shen B."/>
        </authorList>
    </citation>
    <scope>NUCLEOTIDE SEQUENCE [LARGE SCALE GENOMIC DNA]</scope>
    <source>
        <strain evidence="2 3">NPDC003029</strain>
    </source>
</reference>
<comment type="caution">
    <text evidence="2">The sequence shown here is derived from an EMBL/GenBank/DDBJ whole genome shotgun (WGS) entry which is preliminary data.</text>
</comment>
<accession>A0ABW6RP76</accession>
<dbReference type="InterPro" id="IPR022536">
    <property type="entry name" value="EspC"/>
</dbReference>
<dbReference type="Proteomes" id="UP001601976">
    <property type="component" value="Unassembled WGS sequence"/>
</dbReference>
<dbReference type="InterPro" id="IPR036689">
    <property type="entry name" value="ESAT-6-like_sf"/>
</dbReference>